<protein>
    <submittedName>
        <fullName evidence="3">Acetyl esterase/lipase</fullName>
    </submittedName>
</protein>
<dbReference type="OrthoDB" id="9794725at2"/>
<evidence type="ECO:0000256" key="1">
    <source>
        <dbReference type="ARBA" id="ARBA00022801"/>
    </source>
</evidence>
<dbReference type="Pfam" id="PF20434">
    <property type="entry name" value="BD-FAE"/>
    <property type="match status" value="1"/>
</dbReference>
<dbReference type="PANTHER" id="PTHR48081:SF6">
    <property type="entry name" value="PEPTIDASE S9 PROLYL OLIGOPEPTIDASE CATALYTIC DOMAIN-CONTAINING PROTEIN"/>
    <property type="match status" value="1"/>
</dbReference>
<dbReference type="EMBL" id="FPAG01000004">
    <property type="protein sequence ID" value="SFS73402.1"/>
    <property type="molecule type" value="Genomic_DNA"/>
</dbReference>
<organism evidence="3 4">
    <name type="scientific">Zhouia amylolytica</name>
    <dbReference type="NCBI Taxonomy" id="376730"/>
    <lineage>
        <taxon>Bacteria</taxon>
        <taxon>Pseudomonadati</taxon>
        <taxon>Bacteroidota</taxon>
        <taxon>Flavobacteriia</taxon>
        <taxon>Flavobacteriales</taxon>
        <taxon>Flavobacteriaceae</taxon>
        <taxon>Zhouia</taxon>
    </lineage>
</organism>
<dbReference type="InterPro" id="IPR049492">
    <property type="entry name" value="BD-FAE-like_dom"/>
</dbReference>
<dbReference type="AlphaFoldDB" id="A0A1I6S8X8"/>
<reference evidence="3 4" key="1">
    <citation type="submission" date="2016-10" db="EMBL/GenBank/DDBJ databases">
        <authorList>
            <person name="de Groot N.N."/>
        </authorList>
    </citation>
    <scope>NUCLEOTIDE SEQUENCE [LARGE SCALE GENOMIC DNA]</scope>
    <source>
        <strain evidence="3 4">CGMCC 1.6114</strain>
    </source>
</reference>
<feature type="domain" description="BD-FAE-like" evidence="2">
    <location>
        <begin position="63"/>
        <end position="264"/>
    </location>
</feature>
<proteinExistence type="predicted"/>
<name>A0A1I6S8X8_9FLAO</name>
<accession>A0A1I6S8X8</accession>
<dbReference type="RefSeq" id="WP_074977960.1">
    <property type="nucleotide sequence ID" value="NZ_FPAG01000004.1"/>
</dbReference>
<dbReference type="Proteomes" id="UP000183209">
    <property type="component" value="Unassembled WGS sequence"/>
</dbReference>
<dbReference type="SUPFAM" id="SSF53474">
    <property type="entry name" value="alpha/beta-Hydrolases"/>
    <property type="match status" value="1"/>
</dbReference>
<sequence length="306" mass="34316">MRSSFFIFSLYAIIFGTCLLNAQERGMPIWGDPIPNKIATNEEELVERRPDRWIEKVQVPTVEVFLPENTYDATDAVVICPGGGYKGVAYDLEGTKVAKWLQKRGVAAFVLKYRLPTSKSVKENEKVAIQDLQRTVRMVRANAKKWNINENGVGVIGFSAGGHLTATLAVHHDTNFYEPQDATDTQSAKPNFVALIYPVITMQSSFKHAGSVRNLLGESPGKLTIDFYSPELQVTKDTPPSFIVHASDDKAVPVENSLVFYESLIAKEVLAEMHIYPKGGHGFGLAQKNPHLRTWIERFYEWIQTQ</sequence>
<gene>
    <name evidence="3" type="ORF">SAMN04487906_1479</name>
</gene>
<evidence type="ECO:0000313" key="3">
    <source>
        <dbReference type="EMBL" id="SFS73402.1"/>
    </source>
</evidence>
<dbReference type="InterPro" id="IPR029058">
    <property type="entry name" value="AB_hydrolase_fold"/>
</dbReference>
<evidence type="ECO:0000313" key="4">
    <source>
        <dbReference type="Proteomes" id="UP000183209"/>
    </source>
</evidence>
<keyword evidence="1" id="KW-0378">Hydrolase</keyword>
<dbReference type="PANTHER" id="PTHR48081">
    <property type="entry name" value="AB HYDROLASE SUPERFAMILY PROTEIN C4A8.06C"/>
    <property type="match status" value="1"/>
</dbReference>
<dbReference type="GO" id="GO:0016787">
    <property type="term" value="F:hydrolase activity"/>
    <property type="evidence" value="ECO:0007669"/>
    <property type="project" value="UniProtKB-KW"/>
</dbReference>
<evidence type="ECO:0000259" key="2">
    <source>
        <dbReference type="Pfam" id="PF20434"/>
    </source>
</evidence>
<dbReference type="InterPro" id="IPR050300">
    <property type="entry name" value="GDXG_lipolytic_enzyme"/>
</dbReference>
<dbReference type="Gene3D" id="3.40.50.1820">
    <property type="entry name" value="alpha/beta hydrolase"/>
    <property type="match status" value="1"/>
</dbReference>